<feature type="compositionally biased region" description="Low complexity" evidence="1">
    <location>
        <begin position="245"/>
        <end position="254"/>
    </location>
</feature>
<accession>A0AA88Y6B9</accession>
<proteinExistence type="predicted"/>
<feature type="region of interest" description="Disordered" evidence="1">
    <location>
        <begin position="560"/>
        <end position="583"/>
    </location>
</feature>
<evidence type="ECO:0000256" key="1">
    <source>
        <dbReference type="SAM" id="MobiDB-lite"/>
    </source>
</evidence>
<dbReference type="EMBL" id="VSWD01000007">
    <property type="protein sequence ID" value="KAK3098751.1"/>
    <property type="molecule type" value="Genomic_DNA"/>
</dbReference>
<reference evidence="2" key="1">
    <citation type="submission" date="2019-08" db="EMBL/GenBank/DDBJ databases">
        <title>The improved chromosome-level genome for the pearl oyster Pinctada fucata martensii using PacBio sequencing and Hi-C.</title>
        <authorList>
            <person name="Zheng Z."/>
        </authorList>
    </citation>
    <scope>NUCLEOTIDE SEQUENCE</scope>
    <source>
        <strain evidence="2">ZZ-2019</strain>
        <tissue evidence="2">Adductor muscle</tissue>
    </source>
</reference>
<evidence type="ECO:0000313" key="3">
    <source>
        <dbReference type="Proteomes" id="UP001186944"/>
    </source>
</evidence>
<feature type="region of interest" description="Disordered" evidence="1">
    <location>
        <begin position="357"/>
        <end position="420"/>
    </location>
</feature>
<comment type="caution">
    <text evidence="2">The sequence shown here is derived from an EMBL/GenBank/DDBJ whole genome shotgun (WGS) entry which is preliminary data.</text>
</comment>
<feature type="compositionally biased region" description="Basic and acidic residues" evidence="1">
    <location>
        <begin position="505"/>
        <end position="527"/>
    </location>
</feature>
<dbReference type="Proteomes" id="UP001186944">
    <property type="component" value="Unassembled WGS sequence"/>
</dbReference>
<evidence type="ECO:0000313" key="2">
    <source>
        <dbReference type="EMBL" id="KAK3098751.1"/>
    </source>
</evidence>
<protein>
    <submittedName>
        <fullName evidence="2">Uncharacterized protein</fullName>
    </submittedName>
</protein>
<feature type="compositionally biased region" description="Basic and acidic residues" evidence="1">
    <location>
        <begin position="567"/>
        <end position="583"/>
    </location>
</feature>
<sequence length="627" mass="68798">MMTDFEEIKFDDSDEDIEDLPHDGFEDLVLPEEEEPNGTKKCRCSCHNNPRLINFYKRNKHCYSCCLKVINGELYYKINKQVIRRVKVTRHTAIKAKGNNPEPENDIPVPSQLVEQSQPIEQETIAWMDEDEAIAEKENVNVLPKIKSKQFGIKLKISSKKKGKQKRFYSLKEMTESPVKQEIPSCSMDGFSGNESTQHAPETALHTVTNSDANKILASQDKHSTPPGAGKDMLSACNNPCDSDGTASGASAGSENSNLQVNPELRTENVGETSPFVPPAEESASADILAKALQEAMISQNDVTLDGSLLCQPLMNSPEKLTAQISTVVQVRETTEKDVRMNEGSSAYSEVFKTNQSDIPNFTESDSIKDKHASTSEVPQSFVDDGLKQRNETSPSDSDKIVVSNSASSSSEKRRIVPIPVPEDKLCMSPAFMVPSNEDTSSIHSIKSPASSGPIITYTNSPMFHSDSSSENVIKSSNQSQKLPQKPVFSPPSQPISTAALRRRCPIDGKSNDGTSEERKVGKDESASKGAPSPCPSSNQSWCSERTIISSVIGFGSEASNTSTHSLEGRVSSDRGNGKVAEKNLKDSESAEVAWTRYYSSITKTFRHIYTCILKKISFLDFSILNI</sequence>
<feature type="compositionally biased region" description="Polar residues" evidence="1">
    <location>
        <begin position="457"/>
        <end position="483"/>
    </location>
</feature>
<dbReference type="AlphaFoldDB" id="A0AA88Y6B9"/>
<organism evidence="2 3">
    <name type="scientific">Pinctada imbricata</name>
    <name type="common">Atlantic pearl-oyster</name>
    <name type="synonym">Pinctada martensii</name>
    <dbReference type="NCBI Taxonomy" id="66713"/>
    <lineage>
        <taxon>Eukaryota</taxon>
        <taxon>Metazoa</taxon>
        <taxon>Spiralia</taxon>
        <taxon>Lophotrochozoa</taxon>
        <taxon>Mollusca</taxon>
        <taxon>Bivalvia</taxon>
        <taxon>Autobranchia</taxon>
        <taxon>Pteriomorphia</taxon>
        <taxon>Pterioida</taxon>
        <taxon>Pterioidea</taxon>
        <taxon>Pteriidae</taxon>
        <taxon>Pinctada</taxon>
    </lineage>
</organism>
<keyword evidence="3" id="KW-1185">Reference proteome</keyword>
<feature type="region of interest" description="Disordered" evidence="1">
    <location>
        <begin position="219"/>
        <end position="262"/>
    </location>
</feature>
<name>A0AA88Y6B9_PINIB</name>
<feature type="region of interest" description="Disordered" evidence="1">
    <location>
        <begin position="457"/>
        <end position="541"/>
    </location>
</feature>
<gene>
    <name evidence="2" type="ORF">FSP39_022725</name>
</gene>